<accession>A0A8S2PKM2</accession>
<dbReference type="InterPro" id="IPR001258">
    <property type="entry name" value="NHL_repeat"/>
</dbReference>
<dbReference type="AlphaFoldDB" id="A0A8S2PKM2"/>
<feature type="repeat" description="NHL" evidence="2">
    <location>
        <begin position="230"/>
        <end position="266"/>
    </location>
</feature>
<dbReference type="EMBL" id="CAJOBI010006421">
    <property type="protein sequence ID" value="CAF4059946.1"/>
    <property type="molecule type" value="Genomic_DNA"/>
</dbReference>
<name>A0A8S2PKM2_9BILA</name>
<dbReference type="PANTHER" id="PTHR24104:SF25">
    <property type="entry name" value="PROTEIN LIN-41"/>
    <property type="match status" value="1"/>
</dbReference>
<reference evidence="3" key="1">
    <citation type="submission" date="2021-02" db="EMBL/GenBank/DDBJ databases">
        <authorList>
            <person name="Nowell W R."/>
        </authorList>
    </citation>
    <scope>NUCLEOTIDE SEQUENCE</scope>
</reference>
<feature type="repeat" description="NHL" evidence="2">
    <location>
        <begin position="183"/>
        <end position="217"/>
    </location>
</feature>
<dbReference type="Gene3D" id="2.120.10.30">
    <property type="entry name" value="TolB, C-terminal domain"/>
    <property type="match status" value="2"/>
</dbReference>
<dbReference type="Gene3D" id="2.60.120.260">
    <property type="entry name" value="Galactose-binding domain-like"/>
    <property type="match status" value="1"/>
</dbReference>
<feature type="repeat" description="NHL" evidence="2">
    <location>
        <begin position="130"/>
        <end position="169"/>
    </location>
</feature>
<evidence type="ECO:0000313" key="3">
    <source>
        <dbReference type="EMBL" id="CAF4059946.1"/>
    </source>
</evidence>
<dbReference type="InterPro" id="IPR050952">
    <property type="entry name" value="TRIM-NHL_E3_ligases"/>
</dbReference>
<keyword evidence="1" id="KW-0677">Repeat</keyword>
<dbReference type="InterPro" id="IPR011042">
    <property type="entry name" value="6-blade_b-propeller_TolB-like"/>
</dbReference>
<evidence type="ECO:0008006" key="5">
    <source>
        <dbReference type="Google" id="ProtNLM"/>
    </source>
</evidence>
<dbReference type="PANTHER" id="PTHR24104">
    <property type="entry name" value="E3 UBIQUITIN-PROTEIN LIGASE NHLRC1-RELATED"/>
    <property type="match status" value="1"/>
</dbReference>
<comment type="caution">
    <text evidence="3">The sequence shown here is derived from an EMBL/GenBank/DDBJ whole genome shotgun (WGS) entry which is preliminary data.</text>
</comment>
<dbReference type="Pfam" id="PF01436">
    <property type="entry name" value="NHL"/>
    <property type="match status" value="4"/>
</dbReference>
<sequence length="698" mass="77482">MADFVPSGIFIDNHNIIYVNDPNNSQIQVWNGGETVPRSVKPISLRSSRGIFVAKNGDIYLDIGENNSRVDKWSNYLKSSVPVMSVKGTCYGLFVDRDDNVYCSLWNQHTVVKRSPYDRTYSGNSIAGNGTCGSKSTMLCFPSGIFVDTNFNLYVADYDNHRIQLFEPGRSDARTLVGNDILGDQSLNHPTDIKVDADGNLFIVDHGNHRIVRFGSDGLHCIIGCPDTNGTESHELNSPRGIAFDTRGNIFIFDSGNHRIQKFTLARNICISYNLPKICPNATWNQDGITVVNQTLIGNAGRGIFVDSNNTLYVAAHNKSQILILGENSVSPIGKNVSLTPYTDIFVSNERENNGTAIAGNGTPNNLELNYPTGVVLDADNNLFIADNNNSRIIRVIRDDYRCVVGCNPNETSTSDTLNDSYALRFDSHGNLFVADGFNHRIQKFTIAANSCAEVLNVCKKEAMNKRKENHCPCQNSSTDSMCDNQSGELCSFNDINNRKPLMTFTFGDGSTQYSNKTPLDFDFNTSYKQVFQSNIRGGKFAFVNRVPDYYDTWYTGELDHTENDNDGYMLLANVEKNNTQLFSYSMNNLCVGLKYEFSAYLANVIRDELNSPKPNVRFEVWTTTENGTLLARLCTDSISQCTNMTWVKYGISFVAQNSSVLLLIISNAGGRHGNNLAIDDINIRVCSNNYSGFSSSG</sequence>
<evidence type="ECO:0000313" key="4">
    <source>
        <dbReference type="Proteomes" id="UP000676336"/>
    </source>
</evidence>
<organism evidence="3 4">
    <name type="scientific">Rotaria magnacalcarata</name>
    <dbReference type="NCBI Taxonomy" id="392030"/>
    <lineage>
        <taxon>Eukaryota</taxon>
        <taxon>Metazoa</taxon>
        <taxon>Spiralia</taxon>
        <taxon>Gnathifera</taxon>
        <taxon>Rotifera</taxon>
        <taxon>Eurotatoria</taxon>
        <taxon>Bdelloidea</taxon>
        <taxon>Philodinida</taxon>
        <taxon>Philodinidae</taxon>
        <taxon>Rotaria</taxon>
    </lineage>
</organism>
<evidence type="ECO:0000256" key="1">
    <source>
        <dbReference type="ARBA" id="ARBA00022737"/>
    </source>
</evidence>
<gene>
    <name evidence="3" type="ORF">SMN809_LOCUS15130</name>
</gene>
<dbReference type="GO" id="GO:0008270">
    <property type="term" value="F:zinc ion binding"/>
    <property type="evidence" value="ECO:0007669"/>
    <property type="project" value="UniProtKB-KW"/>
</dbReference>
<dbReference type="PROSITE" id="PS51125">
    <property type="entry name" value="NHL"/>
    <property type="match status" value="3"/>
</dbReference>
<dbReference type="Gene3D" id="2.40.10.500">
    <property type="match status" value="2"/>
</dbReference>
<proteinExistence type="predicted"/>
<protein>
    <recommendedName>
        <fullName evidence="5">NHL repeat containing protein</fullName>
    </recommendedName>
</protein>
<evidence type="ECO:0000256" key="2">
    <source>
        <dbReference type="PROSITE-ProRule" id="PRU00504"/>
    </source>
</evidence>
<dbReference type="SUPFAM" id="SSF101898">
    <property type="entry name" value="NHL repeat"/>
    <property type="match status" value="2"/>
</dbReference>
<dbReference type="CDD" id="cd05819">
    <property type="entry name" value="NHL"/>
    <property type="match status" value="1"/>
</dbReference>
<dbReference type="Proteomes" id="UP000676336">
    <property type="component" value="Unassembled WGS sequence"/>
</dbReference>